<dbReference type="Proteomes" id="UP000286947">
    <property type="component" value="Unassembled WGS sequence"/>
</dbReference>
<dbReference type="Pfam" id="PF04381">
    <property type="entry name" value="RdgC"/>
    <property type="match status" value="1"/>
</dbReference>
<dbReference type="NCBIfam" id="NF001463">
    <property type="entry name" value="PRK00321.1-4"/>
    <property type="match status" value="1"/>
</dbReference>
<dbReference type="RefSeq" id="WP_162615278.1">
    <property type="nucleotide sequence ID" value="NZ_CAWUGC010000001.1"/>
</dbReference>
<proteinExistence type="inferred from homology"/>
<evidence type="ECO:0000256" key="3">
    <source>
        <dbReference type="ARBA" id="ARBA00022296"/>
    </source>
</evidence>
<gene>
    <name evidence="6" type="primary">rdgC</name>
    <name evidence="6" type="ORF">CUZ56_01447</name>
</gene>
<keyword evidence="5" id="KW-0233">DNA recombination</keyword>
<dbReference type="NCBIfam" id="NF001464">
    <property type="entry name" value="PRK00321.1-5"/>
    <property type="match status" value="1"/>
</dbReference>
<dbReference type="PANTHER" id="PTHR38103:SF1">
    <property type="entry name" value="RECOMBINATION-ASSOCIATED PROTEIN RDGC"/>
    <property type="match status" value="1"/>
</dbReference>
<accession>A0A433SFK6</accession>
<evidence type="ECO:0000256" key="1">
    <source>
        <dbReference type="ARBA" id="ARBA00004453"/>
    </source>
</evidence>
<keyword evidence="7" id="KW-1185">Reference proteome</keyword>
<organism evidence="6 7">
    <name type="scientific">Saezia sanguinis</name>
    <dbReference type="NCBI Taxonomy" id="1965230"/>
    <lineage>
        <taxon>Bacteria</taxon>
        <taxon>Pseudomonadati</taxon>
        <taxon>Pseudomonadota</taxon>
        <taxon>Betaproteobacteria</taxon>
        <taxon>Burkholderiales</taxon>
        <taxon>Saeziaceae</taxon>
        <taxon>Saezia</taxon>
    </lineage>
</organism>
<dbReference type="GO" id="GO:0043590">
    <property type="term" value="C:bacterial nucleoid"/>
    <property type="evidence" value="ECO:0007669"/>
    <property type="project" value="TreeGrafter"/>
</dbReference>
<reference evidence="6 7" key="1">
    <citation type="submission" date="2018-01" db="EMBL/GenBank/DDBJ databases">
        <title>Saezia sanguinis gen. nov., sp. nov., in the order Burkholderiales isolated from human blood.</title>
        <authorList>
            <person name="Medina-Pascual M.J."/>
            <person name="Valdezate S."/>
            <person name="Monzon S."/>
            <person name="Cuesta I."/>
            <person name="Carrasco G."/>
            <person name="Villalon P."/>
            <person name="Saez-Nieto J.A."/>
        </authorList>
    </citation>
    <scope>NUCLEOTIDE SEQUENCE [LARGE SCALE GENOMIC DNA]</scope>
    <source>
        <strain evidence="6 7">CNM695-12</strain>
    </source>
</reference>
<dbReference type="PANTHER" id="PTHR38103">
    <property type="entry name" value="RECOMBINATION-ASSOCIATED PROTEIN RDGC"/>
    <property type="match status" value="1"/>
</dbReference>
<evidence type="ECO:0000256" key="2">
    <source>
        <dbReference type="ARBA" id="ARBA00008657"/>
    </source>
</evidence>
<evidence type="ECO:0000313" key="7">
    <source>
        <dbReference type="Proteomes" id="UP000286947"/>
    </source>
</evidence>
<name>A0A433SFK6_9BURK</name>
<comment type="subcellular location">
    <subcellularLocation>
        <location evidence="1">Cytoplasm</location>
        <location evidence="1">Nucleoid</location>
    </subcellularLocation>
</comment>
<dbReference type="GO" id="GO:0006310">
    <property type="term" value="P:DNA recombination"/>
    <property type="evidence" value="ECO:0007669"/>
    <property type="project" value="UniProtKB-KW"/>
</dbReference>
<dbReference type="GO" id="GO:0000018">
    <property type="term" value="P:regulation of DNA recombination"/>
    <property type="evidence" value="ECO:0007669"/>
    <property type="project" value="TreeGrafter"/>
</dbReference>
<evidence type="ECO:0000256" key="4">
    <source>
        <dbReference type="ARBA" id="ARBA00022490"/>
    </source>
</evidence>
<keyword evidence="4" id="KW-0963">Cytoplasm</keyword>
<dbReference type="EMBL" id="PQSP01000002">
    <property type="protein sequence ID" value="RUS67500.1"/>
    <property type="molecule type" value="Genomic_DNA"/>
</dbReference>
<protein>
    <recommendedName>
        <fullName evidence="3">Recombination-associated protein RdgC</fullName>
    </recommendedName>
</protein>
<evidence type="ECO:0000313" key="6">
    <source>
        <dbReference type="EMBL" id="RUS67500.1"/>
    </source>
</evidence>
<dbReference type="AlphaFoldDB" id="A0A433SFK6"/>
<evidence type="ECO:0000256" key="5">
    <source>
        <dbReference type="ARBA" id="ARBA00023172"/>
    </source>
</evidence>
<dbReference type="InterPro" id="IPR007476">
    <property type="entry name" value="RdgC"/>
</dbReference>
<sequence length="299" mass="33832">MLFKNLMLFRYADKWKPEMQAMEAALEKNRFTPCAGSQSQSIGWVEPRGAENGPLVEFVNGQWLLRLLVEDKPVPAAVIKRRLQEVCDKIEKDSGRRPGRQYQKELKEQVTQELLPQAFPRQRGFNIWIEPKNRWIMVDATSTTHAGIVVTALVKALDGLAVSDMQTKTSPAVAMAQWLLDGEPAPWTVDMDCELRSDSEMKSVLRYARLSLDTPEIRQHLEQGMHPAQMALTWNSRVSLILTQELKLKRISFLDVVFESNPNDSDDVFDADAAIATGELMPLLQDLVRALDGEQASVR</sequence>
<comment type="caution">
    <text evidence="6">The sequence shown here is derived from an EMBL/GenBank/DDBJ whole genome shotgun (WGS) entry which is preliminary data.</text>
</comment>
<dbReference type="GO" id="GO:0003690">
    <property type="term" value="F:double-stranded DNA binding"/>
    <property type="evidence" value="ECO:0007669"/>
    <property type="project" value="TreeGrafter"/>
</dbReference>
<comment type="similarity">
    <text evidence="2">Belongs to the RdgC family.</text>
</comment>